<feature type="compositionally biased region" description="Low complexity" evidence="2">
    <location>
        <begin position="25"/>
        <end position="36"/>
    </location>
</feature>
<keyword evidence="1" id="KW-0343">GTPase activation</keyword>
<feature type="region of interest" description="Disordered" evidence="2">
    <location>
        <begin position="18"/>
        <end position="175"/>
    </location>
</feature>
<proteinExistence type="predicted"/>
<feature type="compositionally biased region" description="Low complexity" evidence="2">
    <location>
        <begin position="972"/>
        <end position="995"/>
    </location>
</feature>
<keyword evidence="5" id="KW-1185">Reference proteome</keyword>
<feature type="compositionally biased region" description="Low complexity" evidence="2">
    <location>
        <begin position="578"/>
        <end position="587"/>
    </location>
</feature>
<dbReference type="RefSeq" id="XP_019019873.1">
    <property type="nucleotide sequence ID" value="XM_019160310.1"/>
</dbReference>
<feature type="compositionally biased region" description="Polar residues" evidence="2">
    <location>
        <begin position="916"/>
        <end position="929"/>
    </location>
</feature>
<feature type="compositionally biased region" description="Polar residues" evidence="2">
    <location>
        <begin position="872"/>
        <end position="888"/>
    </location>
</feature>
<reference evidence="4 5" key="1">
    <citation type="journal article" date="2016" name="Proc. Natl. Acad. Sci. U.S.A.">
        <title>Comparative genomics of biotechnologically important yeasts.</title>
        <authorList>
            <person name="Riley R."/>
            <person name="Haridas S."/>
            <person name="Wolfe K.H."/>
            <person name="Lopes M.R."/>
            <person name="Hittinger C.T."/>
            <person name="Goeker M."/>
            <person name="Salamov A.A."/>
            <person name="Wisecaver J.H."/>
            <person name="Long T.M."/>
            <person name="Calvey C.H."/>
            <person name="Aerts A.L."/>
            <person name="Barry K.W."/>
            <person name="Choi C."/>
            <person name="Clum A."/>
            <person name="Coughlan A.Y."/>
            <person name="Deshpande S."/>
            <person name="Douglass A.P."/>
            <person name="Hanson S.J."/>
            <person name="Klenk H.-P."/>
            <person name="LaButti K.M."/>
            <person name="Lapidus A."/>
            <person name="Lindquist E.A."/>
            <person name="Lipzen A.M."/>
            <person name="Meier-Kolthoff J.P."/>
            <person name="Ohm R.A."/>
            <person name="Otillar R.P."/>
            <person name="Pangilinan J.L."/>
            <person name="Peng Y."/>
            <person name="Rokas A."/>
            <person name="Rosa C.A."/>
            <person name="Scheuner C."/>
            <person name="Sibirny A.A."/>
            <person name="Slot J.C."/>
            <person name="Stielow J.B."/>
            <person name="Sun H."/>
            <person name="Kurtzman C.P."/>
            <person name="Blackwell M."/>
            <person name="Grigoriev I.V."/>
            <person name="Jeffries T.W."/>
        </authorList>
    </citation>
    <scope>NUCLEOTIDE SEQUENCE [LARGE SCALE GENOMIC DNA]</scope>
    <source>
        <strain evidence="4 5">NRRL Y-2026</strain>
    </source>
</reference>
<accession>A0A1E3NRP8</accession>
<dbReference type="Pfam" id="PF00620">
    <property type="entry name" value="RhoGAP"/>
    <property type="match status" value="1"/>
</dbReference>
<feature type="compositionally biased region" description="Low complexity" evidence="2">
    <location>
        <begin position="219"/>
        <end position="240"/>
    </location>
</feature>
<feature type="region of interest" description="Disordered" evidence="2">
    <location>
        <begin position="219"/>
        <end position="241"/>
    </location>
</feature>
<dbReference type="Gene3D" id="1.10.555.10">
    <property type="entry name" value="Rho GTPase activation protein"/>
    <property type="match status" value="1"/>
</dbReference>
<dbReference type="Proteomes" id="UP000094455">
    <property type="component" value="Unassembled WGS sequence"/>
</dbReference>
<dbReference type="AlphaFoldDB" id="A0A1E3NRP8"/>
<dbReference type="GO" id="GO:0005096">
    <property type="term" value="F:GTPase activator activity"/>
    <property type="evidence" value="ECO:0007669"/>
    <property type="project" value="UniProtKB-KW"/>
</dbReference>
<dbReference type="PANTHER" id="PTHR15228">
    <property type="entry name" value="SPERMATHECAL PHYSIOLOGY VARIANT"/>
    <property type="match status" value="1"/>
</dbReference>
<dbReference type="GO" id="GO:0005938">
    <property type="term" value="C:cell cortex"/>
    <property type="evidence" value="ECO:0007669"/>
    <property type="project" value="TreeGrafter"/>
</dbReference>
<dbReference type="GO" id="GO:0007165">
    <property type="term" value="P:signal transduction"/>
    <property type="evidence" value="ECO:0007669"/>
    <property type="project" value="InterPro"/>
</dbReference>
<dbReference type="STRING" id="763406.A0A1E3NRP8"/>
<dbReference type="PROSITE" id="PS50238">
    <property type="entry name" value="RHOGAP"/>
    <property type="match status" value="1"/>
</dbReference>
<evidence type="ECO:0000256" key="2">
    <source>
        <dbReference type="SAM" id="MobiDB-lite"/>
    </source>
</evidence>
<protein>
    <recommendedName>
        <fullName evidence="3">Rho-GAP domain-containing protein</fullName>
    </recommendedName>
</protein>
<dbReference type="InterPro" id="IPR051025">
    <property type="entry name" value="RhoGAP"/>
</dbReference>
<dbReference type="InterPro" id="IPR008936">
    <property type="entry name" value="Rho_GTPase_activation_prot"/>
</dbReference>
<dbReference type="InterPro" id="IPR000198">
    <property type="entry name" value="RhoGAP_dom"/>
</dbReference>
<dbReference type="SMART" id="SM00324">
    <property type="entry name" value="RhoGAP"/>
    <property type="match status" value="1"/>
</dbReference>
<feature type="region of interest" description="Disordered" evidence="2">
    <location>
        <begin position="752"/>
        <end position="800"/>
    </location>
</feature>
<dbReference type="SUPFAM" id="SSF48350">
    <property type="entry name" value="GTPase activation domain, GAP"/>
    <property type="match status" value="1"/>
</dbReference>
<feature type="compositionally biased region" description="Polar residues" evidence="2">
    <location>
        <begin position="561"/>
        <end position="571"/>
    </location>
</feature>
<name>A0A1E3NRP8_9ASCO</name>
<feature type="domain" description="Rho-GAP" evidence="3">
    <location>
        <begin position="244"/>
        <end position="459"/>
    </location>
</feature>
<evidence type="ECO:0000259" key="3">
    <source>
        <dbReference type="PROSITE" id="PS50238"/>
    </source>
</evidence>
<feature type="region of interest" description="Disordered" evidence="2">
    <location>
        <begin position="866"/>
        <end position="891"/>
    </location>
</feature>
<evidence type="ECO:0000313" key="4">
    <source>
        <dbReference type="EMBL" id="ODQ48760.1"/>
    </source>
</evidence>
<feature type="compositionally biased region" description="Basic and acidic residues" evidence="2">
    <location>
        <begin position="996"/>
        <end position="1049"/>
    </location>
</feature>
<feature type="compositionally biased region" description="Low complexity" evidence="2">
    <location>
        <begin position="88"/>
        <end position="122"/>
    </location>
</feature>
<evidence type="ECO:0000313" key="5">
    <source>
        <dbReference type="Proteomes" id="UP000094455"/>
    </source>
</evidence>
<feature type="region of interest" description="Disordered" evidence="2">
    <location>
        <begin position="812"/>
        <end position="841"/>
    </location>
</feature>
<feature type="compositionally biased region" description="Polar residues" evidence="2">
    <location>
        <begin position="816"/>
        <end position="841"/>
    </location>
</feature>
<feature type="region of interest" description="Disordered" evidence="2">
    <location>
        <begin position="916"/>
        <end position="1057"/>
    </location>
</feature>
<feature type="compositionally biased region" description="Low complexity" evidence="2">
    <location>
        <begin position="154"/>
        <end position="164"/>
    </location>
</feature>
<dbReference type="OrthoDB" id="3196451at2759"/>
<feature type="compositionally biased region" description="Polar residues" evidence="2">
    <location>
        <begin position="775"/>
        <end position="800"/>
    </location>
</feature>
<feature type="region of interest" description="Disordered" evidence="2">
    <location>
        <begin position="557"/>
        <end position="587"/>
    </location>
</feature>
<dbReference type="GeneID" id="30176997"/>
<organism evidence="4 5">
    <name type="scientific">Pichia membranifaciens NRRL Y-2026</name>
    <dbReference type="NCBI Taxonomy" id="763406"/>
    <lineage>
        <taxon>Eukaryota</taxon>
        <taxon>Fungi</taxon>
        <taxon>Dikarya</taxon>
        <taxon>Ascomycota</taxon>
        <taxon>Saccharomycotina</taxon>
        <taxon>Pichiomycetes</taxon>
        <taxon>Pichiales</taxon>
        <taxon>Pichiaceae</taxon>
        <taxon>Pichia</taxon>
    </lineage>
</organism>
<dbReference type="GO" id="GO:0060237">
    <property type="term" value="P:regulation of fungal-type cell wall organization"/>
    <property type="evidence" value="ECO:0007669"/>
    <property type="project" value="TreeGrafter"/>
</dbReference>
<sequence length="1057" mass="116001">MSPSRNSISNWLKLLKKSDSSNDVTSPSNSTFNPSNLDLSEPSGAAANTSAAEHHGSDPPASNLAGAPAPANSRLYAPTPTKRTNSGSSPRKNSNPLSLNLLSPQKSGTPQPLSSSPTPSRPFLGFKSRSSHSFRPLSQFLDPSSSSHQDHHSSSGAASGTASDTPDDPNGRLRSHRDSFLQQRQLDVIGNSSIFGCDIESSTKLAHGTVYISADVPANTADDTTTTTTDSDANTRTSTSPSTKHLNVAYGQVPLVIVSCGSYLKANALNVEGVFRLSGSNKRIKHLQMIFSTPPDYGAKIDWDGYTVHDAASLLRRYLGSLSEPLIPFNLYNSFRDPLLEKKELFLYLKEKDSKGALQVKPDKQKRRVIVAQRRRLLKEYALLFQKLPPIQHRVLFYLVDMLAMFNLKSDKNRMPAKNLAAIFQPSILFHLDHDMNPEEYAANSVVIEFMITYSHKILVIVQREKPSPPLESTPAQAKNEAISSSRIPTDNYEKIVEEADELDDLDEMDECGEAHADTKASNEQHDENVKVSNENYHPITSDAFTHIKPAITVEIPAERTSPNSKTQSQILYHPNDSRSSPLRGSPLRQVFTPVNDNHDISGLENLGAPVTLFSSPRVTRSRPHSKSLSHVPHSEVVRIPASCSTSSNFKALGSTDDNLSRIMSNQSGVSSLLSSRLGSETAEGTTNRIDNALAPADGNNLINELGLHQPDAIHEGQVVFIDNSSEVSCLAKPPGLQNPSDCPDYDHKIHSFIPPISPTTATMSRDDTPDVENMSKNFQNNSKNLTQSETSHSNNTGVNSIDEYYSLHDEEKRSNMSTASDYDTDSMIGTNEDTGKSSNSLAFSFQPSLLQGHKSNDDMHLLNTRARDNSRANSKNLDDSSQNQRETSPFLDYKVVQYSHPDIVNDPSLLRKTATTPSFGSTNASLNDESGVISSKKRSNSINASEDKGTGNSGTNKQSGIFSIVATHMPNSNTNRNVVSSSEKASHSSGISKSNLREKGKGKKETIEKGKDVKSKERSKDREEENFKDKEKIKDKTKEKRTWFDKLKNRSNAKRL</sequence>
<dbReference type="EMBL" id="KV454001">
    <property type="protein sequence ID" value="ODQ48760.1"/>
    <property type="molecule type" value="Genomic_DNA"/>
</dbReference>
<dbReference type="PANTHER" id="PTHR15228:SF25">
    <property type="entry name" value="F-BAR DOMAIN-CONTAINING PROTEIN"/>
    <property type="match status" value="1"/>
</dbReference>
<gene>
    <name evidence="4" type="ORF">PICMEDRAFT_14288</name>
</gene>
<evidence type="ECO:0000256" key="1">
    <source>
        <dbReference type="ARBA" id="ARBA00022468"/>
    </source>
</evidence>